<accession>A0AAD4V977</accession>
<feature type="region of interest" description="Disordered" evidence="1">
    <location>
        <begin position="26"/>
        <end position="81"/>
    </location>
</feature>
<gene>
    <name evidence="3" type="ORF">L3X38_039389</name>
</gene>
<dbReference type="Proteomes" id="UP001054821">
    <property type="component" value="Chromosome 7"/>
</dbReference>
<protein>
    <submittedName>
        <fullName evidence="3">Uncharacterized protein</fullName>
    </submittedName>
</protein>
<organism evidence="3 4">
    <name type="scientific">Prunus dulcis</name>
    <name type="common">Almond</name>
    <name type="synonym">Amygdalus dulcis</name>
    <dbReference type="NCBI Taxonomy" id="3755"/>
    <lineage>
        <taxon>Eukaryota</taxon>
        <taxon>Viridiplantae</taxon>
        <taxon>Streptophyta</taxon>
        <taxon>Embryophyta</taxon>
        <taxon>Tracheophyta</taxon>
        <taxon>Spermatophyta</taxon>
        <taxon>Magnoliopsida</taxon>
        <taxon>eudicotyledons</taxon>
        <taxon>Gunneridae</taxon>
        <taxon>Pentapetalae</taxon>
        <taxon>rosids</taxon>
        <taxon>fabids</taxon>
        <taxon>Rosales</taxon>
        <taxon>Rosaceae</taxon>
        <taxon>Amygdaloideae</taxon>
        <taxon>Amygdaleae</taxon>
        <taxon>Prunus</taxon>
    </lineage>
</organism>
<evidence type="ECO:0000313" key="3">
    <source>
        <dbReference type="EMBL" id="KAI5319681.1"/>
    </source>
</evidence>
<feature type="compositionally biased region" description="Acidic residues" evidence="1">
    <location>
        <begin position="50"/>
        <end position="66"/>
    </location>
</feature>
<dbReference type="AlphaFoldDB" id="A0AAD4V977"/>
<feature type="chain" id="PRO_5042224807" evidence="2">
    <location>
        <begin position="20"/>
        <end position="81"/>
    </location>
</feature>
<comment type="caution">
    <text evidence="3">The sequence shown here is derived from an EMBL/GenBank/DDBJ whole genome shotgun (WGS) entry which is preliminary data.</text>
</comment>
<evidence type="ECO:0000256" key="1">
    <source>
        <dbReference type="SAM" id="MobiDB-lite"/>
    </source>
</evidence>
<sequence>MTLLILMAVAPLLPLFLLTNHSRVECPGGSTNADADSYLEIDPKSGSYQDDPDLDSDDDLELELDDDLKPESDNDSDDNYL</sequence>
<dbReference type="EMBL" id="JAJFAZ020000007">
    <property type="protein sequence ID" value="KAI5319681.1"/>
    <property type="molecule type" value="Genomic_DNA"/>
</dbReference>
<reference evidence="3 4" key="1">
    <citation type="journal article" date="2022" name="G3 (Bethesda)">
        <title>Whole-genome sequence and methylome profiling of the almond [Prunus dulcis (Mill.) D.A. Webb] cultivar 'Nonpareil'.</title>
        <authorList>
            <person name="D'Amico-Willman K.M."/>
            <person name="Ouma W.Z."/>
            <person name="Meulia T."/>
            <person name="Sideli G.M."/>
            <person name="Gradziel T.M."/>
            <person name="Fresnedo-Ramirez J."/>
        </authorList>
    </citation>
    <scope>NUCLEOTIDE SEQUENCE [LARGE SCALE GENOMIC DNA]</scope>
    <source>
        <strain evidence="3">Clone GOH B32 T37-40</strain>
    </source>
</reference>
<name>A0AAD4V977_PRUDU</name>
<evidence type="ECO:0000256" key="2">
    <source>
        <dbReference type="SAM" id="SignalP"/>
    </source>
</evidence>
<keyword evidence="4" id="KW-1185">Reference proteome</keyword>
<feature type="signal peptide" evidence="2">
    <location>
        <begin position="1"/>
        <end position="19"/>
    </location>
</feature>
<evidence type="ECO:0000313" key="4">
    <source>
        <dbReference type="Proteomes" id="UP001054821"/>
    </source>
</evidence>
<proteinExistence type="predicted"/>
<keyword evidence="2" id="KW-0732">Signal</keyword>